<protein>
    <recommendedName>
        <fullName evidence="4 7">Flagellar hook-associated protein 1</fullName>
        <shortName evidence="7">HAP1</shortName>
    </recommendedName>
</protein>
<dbReference type="RefSeq" id="WP_012386461.1">
    <property type="nucleotide sequence ID" value="NC_010581.1"/>
</dbReference>
<name>B2IG39_BEII9</name>
<dbReference type="GO" id="GO:0009424">
    <property type="term" value="C:bacterial-type flagellum hook"/>
    <property type="evidence" value="ECO:0007669"/>
    <property type="project" value="UniProtKB-UniRule"/>
</dbReference>
<dbReference type="PANTHER" id="PTHR30033:SF1">
    <property type="entry name" value="FLAGELLAR HOOK-ASSOCIATED PROTEIN 1"/>
    <property type="match status" value="1"/>
</dbReference>
<dbReference type="Pfam" id="PF06429">
    <property type="entry name" value="Flg_bbr_C"/>
    <property type="match status" value="1"/>
</dbReference>
<dbReference type="AlphaFoldDB" id="B2IG39"/>
<proteinExistence type="inferred from homology"/>
<evidence type="ECO:0000256" key="5">
    <source>
        <dbReference type="ARBA" id="ARBA00022525"/>
    </source>
</evidence>
<dbReference type="InterPro" id="IPR053927">
    <property type="entry name" value="FlgK_helical"/>
</dbReference>
<dbReference type="GO" id="GO:0005576">
    <property type="term" value="C:extracellular region"/>
    <property type="evidence" value="ECO:0007669"/>
    <property type="project" value="UniProtKB-SubCell"/>
</dbReference>
<feature type="domain" description="Flagellar hook-associated protein FlgK helical" evidence="9">
    <location>
        <begin position="90"/>
        <end position="312"/>
    </location>
</feature>
<keyword evidence="5 7" id="KW-0964">Secreted</keyword>
<evidence type="ECO:0000256" key="1">
    <source>
        <dbReference type="ARBA" id="ARBA00004365"/>
    </source>
</evidence>
<organism evidence="10 11">
    <name type="scientific">Beijerinckia indica subsp. indica (strain ATCC 9039 / DSM 1715 / NCIMB 8712)</name>
    <dbReference type="NCBI Taxonomy" id="395963"/>
    <lineage>
        <taxon>Bacteria</taxon>
        <taxon>Pseudomonadati</taxon>
        <taxon>Pseudomonadota</taxon>
        <taxon>Alphaproteobacteria</taxon>
        <taxon>Hyphomicrobiales</taxon>
        <taxon>Beijerinckiaceae</taxon>
        <taxon>Beijerinckia</taxon>
    </lineage>
</organism>
<evidence type="ECO:0000313" key="10">
    <source>
        <dbReference type="EMBL" id="ACB97113.1"/>
    </source>
</evidence>
<dbReference type="SUPFAM" id="SSF64518">
    <property type="entry name" value="Phase 1 flagellin"/>
    <property type="match status" value="1"/>
</dbReference>
<dbReference type="PRINTS" id="PR01005">
    <property type="entry name" value="FLGHOOKAP1"/>
</dbReference>
<dbReference type="Pfam" id="PF22638">
    <property type="entry name" value="FlgK_D1"/>
    <property type="match status" value="1"/>
</dbReference>
<reference evidence="10 11" key="2">
    <citation type="journal article" date="2010" name="J. Bacteriol.">
        <title>Complete genome sequence of Beijerinckia indica subsp. indica.</title>
        <authorList>
            <person name="Tamas I."/>
            <person name="Dedysh S.N."/>
            <person name="Liesack W."/>
            <person name="Stott M.B."/>
            <person name="Alam M."/>
            <person name="Murrell J.C."/>
            <person name="Dunfield P.F."/>
        </authorList>
    </citation>
    <scope>NUCLEOTIDE SEQUENCE [LARGE SCALE GENOMIC DNA]</scope>
    <source>
        <strain evidence="11">ATCC 9039 / DSM 1715 / NCIMB 8712</strain>
    </source>
</reference>
<keyword evidence="10" id="KW-0966">Cell projection</keyword>
<dbReference type="InterPro" id="IPR002371">
    <property type="entry name" value="FlgK"/>
</dbReference>
<dbReference type="KEGG" id="bid:Bind_3556"/>
<evidence type="ECO:0000313" key="11">
    <source>
        <dbReference type="Proteomes" id="UP000001695"/>
    </source>
</evidence>
<dbReference type="HOGENOM" id="CLU_012762_3_2_5"/>
<dbReference type="GO" id="GO:0005198">
    <property type="term" value="F:structural molecule activity"/>
    <property type="evidence" value="ECO:0007669"/>
    <property type="project" value="UniProtKB-UniRule"/>
</dbReference>
<comment type="subcellular location">
    <subcellularLocation>
        <location evidence="1 7">Bacterial flagellum</location>
    </subcellularLocation>
    <subcellularLocation>
        <location evidence="2 7">Secreted</location>
    </subcellularLocation>
</comment>
<evidence type="ECO:0000256" key="2">
    <source>
        <dbReference type="ARBA" id="ARBA00004613"/>
    </source>
</evidence>
<comment type="similarity">
    <text evidence="3 7">Belongs to the flagella basal body rod proteins family.</text>
</comment>
<keyword evidence="10" id="KW-0282">Flagellum</keyword>
<evidence type="ECO:0000256" key="3">
    <source>
        <dbReference type="ARBA" id="ARBA00009677"/>
    </source>
</evidence>
<evidence type="ECO:0000256" key="4">
    <source>
        <dbReference type="ARBA" id="ARBA00016244"/>
    </source>
</evidence>
<gene>
    <name evidence="7" type="primary">flgK</name>
    <name evidence="10" type="ordered locus">Bind_3556</name>
</gene>
<keyword evidence="6 7" id="KW-0975">Bacterial flagellum</keyword>
<dbReference type="eggNOG" id="COG1256">
    <property type="taxonomic scope" value="Bacteria"/>
</dbReference>
<dbReference type="EMBL" id="CP001016">
    <property type="protein sequence ID" value="ACB97113.1"/>
    <property type="molecule type" value="Genomic_DNA"/>
</dbReference>
<keyword evidence="11" id="KW-1185">Reference proteome</keyword>
<evidence type="ECO:0000256" key="7">
    <source>
        <dbReference type="RuleBase" id="RU362065"/>
    </source>
</evidence>
<evidence type="ECO:0000259" key="9">
    <source>
        <dbReference type="Pfam" id="PF22638"/>
    </source>
</evidence>
<evidence type="ECO:0000256" key="6">
    <source>
        <dbReference type="ARBA" id="ARBA00023143"/>
    </source>
</evidence>
<dbReference type="NCBIfam" id="TIGR02492">
    <property type="entry name" value="flgK_ends"/>
    <property type="match status" value="1"/>
</dbReference>
<dbReference type="PANTHER" id="PTHR30033">
    <property type="entry name" value="FLAGELLAR HOOK-ASSOCIATED PROTEIN 1"/>
    <property type="match status" value="1"/>
</dbReference>
<dbReference type="GO" id="GO:0044780">
    <property type="term" value="P:bacterial-type flagellum assembly"/>
    <property type="evidence" value="ECO:0007669"/>
    <property type="project" value="InterPro"/>
</dbReference>
<dbReference type="InterPro" id="IPR010930">
    <property type="entry name" value="Flg_bb/hook_C_dom"/>
</dbReference>
<sequence>MSLTSAMGVTQSALSAFSAETSVTSRNIAGANSTGLYSRKSIDVVSSNNSGVEVLSVTRAQNQALFGDLLGSTAVSAKQDALSSGLDALYQTIGDTTDSISPAALLSNLQNSLQTLAASPSDMVQAQDVVGKAQALTDGLNNASSTVQSVRQQADGNMASSVSTINSLLGQFQTLNTQIVSGGKSGADVTDLLDSRDNILQQLSHQVGITTTSNSDNSMSIFTDSGVTLFQDKARTVTFVPTTTYVAGTIGNSVMVDGVPITGKSSPMPIQSGKLAGLADLRDNVTTTYQAQLDGIAGTLINAFAESDQSGATPPAASQPGLFTYSGAPALPSSLNMTGLAAGIRVNSNVDPKQGGNLTLLRDGGISDPASTTYTYNTTGAASYVGRLNGMLAAFDQTQSFSNAANLSTSSSLTDFSTASAAWLNGQRQSASTASDYQKTVVSSVTSALSNATGVSLDTEMSKMLDLEQSYSASAKLMSTINTMFQSLLTAVG</sequence>
<accession>B2IG39</accession>
<feature type="domain" description="Flagellar basal-body/hook protein C-terminal" evidence="8">
    <location>
        <begin position="452"/>
        <end position="490"/>
    </location>
</feature>
<reference evidence="11" key="1">
    <citation type="submission" date="2008-03" db="EMBL/GenBank/DDBJ databases">
        <title>Complete sequence of chromosome of Beijerinckia indica subsp. indica ATCC 9039.</title>
        <authorList>
            <consortium name="US DOE Joint Genome Institute"/>
            <person name="Copeland A."/>
            <person name="Lucas S."/>
            <person name="Lapidus A."/>
            <person name="Glavina del Rio T."/>
            <person name="Dalin E."/>
            <person name="Tice H."/>
            <person name="Bruce D."/>
            <person name="Goodwin L."/>
            <person name="Pitluck S."/>
            <person name="LaButti K."/>
            <person name="Schmutz J."/>
            <person name="Larimer F."/>
            <person name="Land M."/>
            <person name="Hauser L."/>
            <person name="Kyrpides N."/>
            <person name="Mikhailova N."/>
            <person name="Dunfield P.F."/>
            <person name="Dedysh S.N."/>
            <person name="Liesack W."/>
            <person name="Saw J.H."/>
            <person name="Alam M."/>
            <person name="Chen Y."/>
            <person name="Murrell J.C."/>
            <person name="Richardson P."/>
        </authorList>
    </citation>
    <scope>NUCLEOTIDE SEQUENCE [LARGE SCALE GENOMIC DNA]</scope>
    <source>
        <strain evidence="11">ATCC 9039 / DSM 1715 / NCIMB 8712</strain>
    </source>
</reference>
<keyword evidence="10" id="KW-0969">Cilium</keyword>
<dbReference type="Proteomes" id="UP000001695">
    <property type="component" value="Chromosome"/>
</dbReference>
<dbReference type="STRING" id="395963.Bind_3556"/>
<evidence type="ECO:0000259" key="8">
    <source>
        <dbReference type="Pfam" id="PF06429"/>
    </source>
</evidence>
<dbReference type="OrthoDB" id="7181295at2"/>